<dbReference type="PANTHER" id="PTHR28055:SF1">
    <property type="entry name" value="ALTERED INHERITANCE OF MITOCHONDRIA PROTEIN 41, MITOCHONDRIAL"/>
    <property type="match status" value="1"/>
</dbReference>
<dbReference type="Proteomes" id="UP000295711">
    <property type="component" value="Unassembled WGS sequence"/>
</dbReference>
<dbReference type="RefSeq" id="WP_132090287.1">
    <property type="nucleotide sequence ID" value="NZ_JANKAQ010000004.1"/>
</dbReference>
<dbReference type="Pfam" id="PF09424">
    <property type="entry name" value="YqeY"/>
    <property type="match status" value="1"/>
</dbReference>
<sequence length="148" mass="16766">MSKIEQIRGEMVAAMKAKDKERKDALSMLLGSLKNKAIDKRSDLTEAEENEVVVKEIKQLKETLDSAPADRIDIIDQCKFRIRVYEEFAPKFMTEDEIKATIQQVLDKLGLTAPTSKDKGKIMKELMPLVKGRSDGKMVNALVSDFFE</sequence>
<gene>
    <name evidence="1" type="ORF">EV212_10489</name>
</gene>
<dbReference type="Gene3D" id="1.10.10.410">
    <property type="match status" value="1"/>
</dbReference>
<dbReference type="InterPro" id="IPR023168">
    <property type="entry name" value="GatB_Yqey_C_2"/>
</dbReference>
<dbReference type="EMBL" id="SLXA01000004">
    <property type="protein sequence ID" value="TCO85036.1"/>
    <property type="molecule type" value="Genomic_DNA"/>
</dbReference>
<dbReference type="SUPFAM" id="SSF89095">
    <property type="entry name" value="GatB/YqeY motif"/>
    <property type="match status" value="1"/>
</dbReference>
<name>A0A4R2LMW4_9FIRM</name>
<dbReference type="OrthoDB" id="9794041at2"/>
<dbReference type="GO" id="GO:0016884">
    <property type="term" value="F:carbon-nitrogen ligase activity, with glutamine as amido-N-donor"/>
    <property type="evidence" value="ECO:0007669"/>
    <property type="project" value="InterPro"/>
</dbReference>
<evidence type="ECO:0000313" key="1">
    <source>
        <dbReference type="EMBL" id="TCO85036.1"/>
    </source>
</evidence>
<dbReference type="InterPro" id="IPR019004">
    <property type="entry name" value="YqeY/Aim41"/>
</dbReference>
<reference evidence="1 2" key="1">
    <citation type="submission" date="2019-03" db="EMBL/GenBank/DDBJ databases">
        <title>Genomic Encyclopedia of Type Strains, Phase IV (KMG-IV): sequencing the most valuable type-strain genomes for metagenomic binning, comparative biology and taxonomic classification.</title>
        <authorList>
            <person name="Goeker M."/>
        </authorList>
    </citation>
    <scope>NUCLEOTIDE SEQUENCE [LARGE SCALE GENOMIC DNA]</scope>
    <source>
        <strain evidence="1 2">DSM 28559</strain>
    </source>
</reference>
<protein>
    <recommendedName>
        <fullName evidence="3">GatB/YqeY domain-containing protein</fullName>
    </recommendedName>
</protein>
<evidence type="ECO:0000313" key="2">
    <source>
        <dbReference type="Proteomes" id="UP000295711"/>
    </source>
</evidence>
<dbReference type="Gene3D" id="1.10.1510.10">
    <property type="entry name" value="Uncharacterised protein YqeY/AIM41 PF09424, N-terminal domain"/>
    <property type="match status" value="1"/>
</dbReference>
<proteinExistence type="predicted"/>
<dbReference type="PANTHER" id="PTHR28055">
    <property type="entry name" value="ALTERED INHERITANCE OF MITOCHONDRIA PROTEIN 41, MITOCHONDRIAL"/>
    <property type="match status" value="1"/>
</dbReference>
<accession>A0A4R2LMW4</accession>
<evidence type="ECO:0008006" key="3">
    <source>
        <dbReference type="Google" id="ProtNLM"/>
    </source>
</evidence>
<organism evidence="1 2">
    <name type="scientific">Frisingicoccus caecimuris</name>
    <dbReference type="NCBI Taxonomy" id="1796636"/>
    <lineage>
        <taxon>Bacteria</taxon>
        <taxon>Bacillati</taxon>
        <taxon>Bacillota</taxon>
        <taxon>Clostridia</taxon>
        <taxon>Lachnospirales</taxon>
        <taxon>Lachnospiraceae</taxon>
        <taxon>Frisingicoccus</taxon>
    </lineage>
</organism>
<keyword evidence="2" id="KW-1185">Reference proteome</keyword>
<dbReference type="InterPro" id="IPR003789">
    <property type="entry name" value="Asn/Gln_tRNA_amidoTrase-B-like"/>
</dbReference>
<comment type="caution">
    <text evidence="1">The sequence shown here is derived from an EMBL/GenBank/DDBJ whole genome shotgun (WGS) entry which is preliminary data.</text>
</comment>
<dbReference type="AlphaFoldDB" id="A0A4R2LMW4"/>
<dbReference type="InterPro" id="IPR042184">
    <property type="entry name" value="YqeY/Aim41_N"/>
</dbReference>